<protein>
    <recommendedName>
        <fullName evidence="5">Pentacotripeptide-repeat region of PRORP domain-containing protein</fullName>
    </recommendedName>
</protein>
<feature type="repeat" description="PPR" evidence="2">
    <location>
        <begin position="779"/>
        <end position="813"/>
    </location>
</feature>
<comment type="similarity">
    <text evidence="1">Belongs to the PPR family. P subfamily.</text>
</comment>
<accession>A0A7S4EMI8</accession>
<feature type="region of interest" description="Disordered" evidence="3">
    <location>
        <begin position="19"/>
        <end position="59"/>
    </location>
</feature>
<feature type="region of interest" description="Disordered" evidence="3">
    <location>
        <begin position="123"/>
        <end position="181"/>
    </location>
</feature>
<feature type="compositionally biased region" description="Low complexity" evidence="3">
    <location>
        <begin position="32"/>
        <end position="57"/>
    </location>
</feature>
<reference evidence="4" key="1">
    <citation type="submission" date="2021-01" db="EMBL/GenBank/DDBJ databases">
        <authorList>
            <person name="Corre E."/>
            <person name="Pelletier E."/>
            <person name="Niang G."/>
            <person name="Scheremetjew M."/>
            <person name="Finn R."/>
            <person name="Kale V."/>
            <person name="Holt S."/>
            <person name="Cochrane G."/>
            <person name="Meng A."/>
            <person name="Brown T."/>
            <person name="Cohen L."/>
        </authorList>
    </citation>
    <scope>NUCLEOTIDE SEQUENCE</scope>
    <source>
        <strain evidence="4">10249 10 AB</strain>
    </source>
</reference>
<dbReference type="EMBL" id="HBIX01023071">
    <property type="protein sequence ID" value="CAE0723248.1"/>
    <property type="molecule type" value="Transcribed_RNA"/>
</dbReference>
<sequence length="1042" mass="118710">MSRATSRTLLRLLSFPRNRQLHGSGVPPAVCTSTSTATATQTTSQTTSQTPTQTQTHQQRRERLLLLRQTGGPYSYSHSHSYSHRAFEDGDGYSPPSYNLERYFSTGNPGRRSWNASAFFSTAPSSKFSEDEEKYGETTNTSPRKRGRTSRREHASNKNSNASANPSVNANAKSRNTDDYEQSTIDRIVSSGIGEHQSIDVDSVVTESYLQRLVDDHISNKSRVPPNPNMLLNMLELLQNEEAHISNETVLKIFREVVRSKRVKLLKRGEDVVVKNRYDPRLLRLLVTGYLNAGVPGRACQLLMEWPTESIRHQPGIESYRRVLTALGGNASETQTKQSLSKNNNRRRQQRGNRNRKAAEYITRPDNNTSNNNSINADDTPSSDDSDKNNHFLLAHRLLHHMWRTHTKFPELSLAPDRDCFHRVLASCSSIESMPTAKEVLDDMRRFASETESTTTTTRDNHSIEMSPTTTLDTQPNASTTRVLVNAWATDKGNSDKTIDTQKEAFRFLRRIEEEALTWSNDSDDTPPVVDIGCYNVLLNVLANFGRYELAERLFLRLLTDYLKGEKSDVPPDTVTLNTVLKSHLRANTETAAVSAKAFLERLDLFFKQQTRLRKNKQGGPENTPRLVYDIQPTAQARSTVANLWINLGQPYNAIEILSEAESVYREKEDQLEVFHGENPDSTTRASSTYSTRGIQRFKPDKISYRQIIGALSKLQDPPTAALATTTEEIAERMCRMGHRLNLLTANTVLNCWTKSGHPDRAELFLDETMIEKHRVVPDIISYNTVIHGYAKLGNLDRALELLTRLLEDSLVSEEQQHRRYPKPNVRTFTSVLIALSKEHTVEAAQQAERLLLQMQELNDAPYNLKTRPNNITYNAVMNCWASLSLPSSIRERRHKQKEQHQPKTKDENPDNQAKLNGIAVNWENDNKHHRFGRKAEFVLRSIQSLGDAEKPNAISYNIVMRAYSNDMIKAEELVRDMIANGLEPTEHTFNTLVHVLNRDYRIKDKKHKLKEIKERYFSSSTFGMRDRRSQPHRNRNAALKQ</sequence>
<feature type="region of interest" description="Disordered" evidence="3">
    <location>
        <begin position="450"/>
        <end position="476"/>
    </location>
</feature>
<evidence type="ECO:0000313" key="4">
    <source>
        <dbReference type="EMBL" id="CAE0723248.1"/>
    </source>
</evidence>
<proteinExistence type="inferred from homology"/>
<dbReference type="InterPro" id="IPR050872">
    <property type="entry name" value="PPR_P_subfamily"/>
</dbReference>
<gene>
    <name evidence="4" type="ORF">PAUS00366_LOCUS16004</name>
</gene>
<evidence type="ECO:0000256" key="3">
    <source>
        <dbReference type="SAM" id="MobiDB-lite"/>
    </source>
</evidence>
<dbReference type="NCBIfam" id="TIGR00756">
    <property type="entry name" value="PPR"/>
    <property type="match status" value="1"/>
</dbReference>
<feature type="compositionally biased region" description="Basic residues" evidence="3">
    <location>
        <begin position="344"/>
        <end position="356"/>
    </location>
</feature>
<evidence type="ECO:0008006" key="5">
    <source>
        <dbReference type="Google" id="ProtNLM"/>
    </source>
</evidence>
<dbReference type="InterPro" id="IPR002885">
    <property type="entry name" value="PPR_rpt"/>
</dbReference>
<dbReference type="AlphaFoldDB" id="A0A7S4EMI8"/>
<dbReference type="PANTHER" id="PTHR46128">
    <property type="entry name" value="MITOCHONDRIAL GROUP I INTRON SPLICING FACTOR CCM1"/>
    <property type="match status" value="1"/>
</dbReference>
<dbReference type="PROSITE" id="PS51375">
    <property type="entry name" value="PPR"/>
    <property type="match status" value="1"/>
</dbReference>
<name>A0A7S4EMI8_9STRA</name>
<dbReference type="Pfam" id="PF01535">
    <property type="entry name" value="PPR"/>
    <property type="match status" value="1"/>
</dbReference>
<feature type="compositionally biased region" description="Polar residues" evidence="3">
    <location>
        <begin position="331"/>
        <end position="342"/>
    </location>
</feature>
<dbReference type="Gene3D" id="1.25.40.10">
    <property type="entry name" value="Tetratricopeptide repeat domain"/>
    <property type="match status" value="4"/>
</dbReference>
<feature type="region of interest" description="Disordered" evidence="3">
    <location>
        <begin position="891"/>
        <end position="913"/>
    </location>
</feature>
<dbReference type="Pfam" id="PF13041">
    <property type="entry name" value="PPR_2"/>
    <property type="match status" value="1"/>
</dbReference>
<feature type="compositionally biased region" description="Basic and acidic residues" evidence="3">
    <location>
        <begin position="899"/>
        <end position="909"/>
    </location>
</feature>
<feature type="compositionally biased region" description="Low complexity" evidence="3">
    <location>
        <begin position="157"/>
        <end position="174"/>
    </location>
</feature>
<feature type="region of interest" description="Disordered" evidence="3">
    <location>
        <begin position="329"/>
        <end position="388"/>
    </location>
</feature>
<feature type="compositionally biased region" description="Polar residues" evidence="3">
    <location>
        <begin position="464"/>
        <end position="476"/>
    </location>
</feature>
<evidence type="ECO:0000256" key="1">
    <source>
        <dbReference type="ARBA" id="ARBA00007626"/>
    </source>
</evidence>
<dbReference type="PANTHER" id="PTHR46128:SF329">
    <property type="entry name" value="MITOCHONDRIAL GROUP I INTRON SPLICING FACTOR DMR1"/>
    <property type="match status" value="1"/>
</dbReference>
<organism evidence="4">
    <name type="scientific">Pseudo-nitzschia australis</name>
    <dbReference type="NCBI Taxonomy" id="44445"/>
    <lineage>
        <taxon>Eukaryota</taxon>
        <taxon>Sar</taxon>
        <taxon>Stramenopiles</taxon>
        <taxon>Ochrophyta</taxon>
        <taxon>Bacillariophyta</taxon>
        <taxon>Bacillariophyceae</taxon>
        <taxon>Bacillariophycidae</taxon>
        <taxon>Bacillariales</taxon>
        <taxon>Bacillariaceae</taxon>
        <taxon>Pseudo-nitzschia</taxon>
    </lineage>
</organism>
<dbReference type="InterPro" id="IPR011990">
    <property type="entry name" value="TPR-like_helical_dom_sf"/>
</dbReference>
<feature type="region of interest" description="Disordered" evidence="3">
    <location>
        <begin position="1023"/>
        <end position="1042"/>
    </location>
</feature>
<dbReference type="Pfam" id="PF12854">
    <property type="entry name" value="PPR_1"/>
    <property type="match status" value="1"/>
</dbReference>
<evidence type="ECO:0000256" key="2">
    <source>
        <dbReference type="PROSITE-ProRule" id="PRU00708"/>
    </source>
</evidence>
<feature type="compositionally biased region" description="Low complexity" evidence="3">
    <location>
        <begin position="367"/>
        <end position="376"/>
    </location>
</feature>